<protein>
    <recommendedName>
        <fullName evidence="5">Fibronectin type-III domain-containing protein</fullName>
    </recommendedName>
</protein>
<dbReference type="STRING" id="1802538.A2382_00275"/>
<name>A0A1F8CS95_9BACT</name>
<proteinExistence type="predicted"/>
<evidence type="ECO:0000313" key="4">
    <source>
        <dbReference type="Proteomes" id="UP000178999"/>
    </source>
</evidence>
<comment type="caution">
    <text evidence="3">The sequence shown here is derived from an EMBL/GenBank/DDBJ whole genome shotgun (WGS) entry which is preliminary data.</text>
</comment>
<sequence>MKKIINIVVVFGFLLFLSLGEIFAGSLTVRIEKPSSPTSKKDFRIDFVSLDLEQRTVQVDCYYKKPGGSFSLFESKNLKAGGDSGYCQVDSGEISERRVYDFYVVANAGSDSITSASVAVEYDDIGPGTPTDYSRVKQLDGCSYEIKFKTANDNNETAKVELYRSMSANFTADSNTRITQVGMGSNLESKFFTTLPDCAKEYFFAIRAFDGAGNGSGVVGDMGGVVSIPRVGEGVGAIRVNESQILGEETLQDEASNGEEEGTPSPEVLGGETDVAEEEKKGTNRLFLWVAGIGVLMGMGLVFFRRQRK</sequence>
<feature type="compositionally biased region" description="Acidic residues" evidence="1">
    <location>
        <begin position="250"/>
        <end position="262"/>
    </location>
</feature>
<organism evidence="3 4">
    <name type="scientific">Candidatus Woesebacteria bacterium RIFOXYB1_FULL_38_16</name>
    <dbReference type="NCBI Taxonomy" id="1802538"/>
    <lineage>
        <taxon>Bacteria</taxon>
        <taxon>Candidatus Woeseibacteriota</taxon>
    </lineage>
</organism>
<feature type="transmembrane region" description="Helical" evidence="2">
    <location>
        <begin position="286"/>
        <end position="304"/>
    </location>
</feature>
<dbReference type="AlphaFoldDB" id="A0A1F8CS95"/>
<feature type="region of interest" description="Disordered" evidence="1">
    <location>
        <begin position="246"/>
        <end position="277"/>
    </location>
</feature>
<keyword evidence="2" id="KW-0472">Membrane</keyword>
<evidence type="ECO:0008006" key="5">
    <source>
        <dbReference type="Google" id="ProtNLM"/>
    </source>
</evidence>
<evidence type="ECO:0000313" key="3">
    <source>
        <dbReference type="EMBL" id="OGM79207.1"/>
    </source>
</evidence>
<keyword evidence="2" id="KW-0812">Transmembrane</keyword>
<keyword evidence="2" id="KW-1133">Transmembrane helix</keyword>
<accession>A0A1F8CS95</accession>
<dbReference type="EMBL" id="MGHY01000018">
    <property type="protein sequence ID" value="OGM79207.1"/>
    <property type="molecule type" value="Genomic_DNA"/>
</dbReference>
<dbReference type="Proteomes" id="UP000178999">
    <property type="component" value="Unassembled WGS sequence"/>
</dbReference>
<gene>
    <name evidence="3" type="ORF">A2382_00275</name>
</gene>
<evidence type="ECO:0000256" key="1">
    <source>
        <dbReference type="SAM" id="MobiDB-lite"/>
    </source>
</evidence>
<reference evidence="3 4" key="1">
    <citation type="journal article" date="2016" name="Nat. Commun.">
        <title>Thousands of microbial genomes shed light on interconnected biogeochemical processes in an aquifer system.</title>
        <authorList>
            <person name="Anantharaman K."/>
            <person name="Brown C.T."/>
            <person name="Hug L.A."/>
            <person name="Sharon I."/>
            <person name="Castelle C.J."/>
            <person name="Probst A.J."/>
            <person name="Thomas B.C."/>
            <person name="Singh A."/>
            <person name="Wilkins M.J."/>
            <person name="Karaoz U."/>
            <person name="Brodie E.L."/>
            <person name="Williams K.H."/>
            <person name="Hubbard S.S."/>
            <person name="Banfield J.F."/>
        </authorList>
    </citation>
    <scope>NUCLEOTIDE SEQUENCE [LARGE SCALE GENOMIC DNA]</scope>
</reference>
<evidence type="ECO:0000256" key="2">
    <source>
        <dbReference type="SAM" id="Phobius"/>
    </source>
</evidence>